<dbReference type="GO" id="GO:0046577">
    <property type="term" value="F:long-chain-alcohol oxidase activity"/>
    <property type="evidence" value="ECO:0007669"/>
    <property type="project" value="UniProtKB-EC"/>
</dbReference>
<evidence type="ECO:0000313" key="5">
    <source>
        <dbReference type="EMBL" id="PIM97313.1"/>
    </source>
</evidence>
<evidence type="ECO:0000256" key="2">
    <source>
        <dbReference type="ARBA" id="ARBA00022630"/>
    </source>
</evidence>
<dbReference type="AlphaFoldDB" id="A0A2G9FW87"/>
<dbReference type="PANTHER" id="PTHR46056:SF12">
    <property type="entry name" value="LONG-CHAIN-ALCOHOL OXIDASE"/>
    <property type="match status" value="1"/>
</dbReference>
<evidence type="ECO:0000256" key="3">
    <source>
        <dbReference type="ARBA" id="ARBA00022827"/>
    </source>
</evidence>
<comment type="similarity">
    <text evidence="1">Belongs to the GMC oxidoreductase family.</text>
</comment>
<dbReference type="OrthoDB" id="1680360at2759"/>
<organism evidence="5 6">
    <name type="scientific">Handroanthus impetiginosus</name>
    <dbReference type="NCBI Taxonomy" id="429701"/>
    <lineage>
        <taxon>Eukaryota</taxon>
        <taxon>Viridiplantae</taxon>
        <taxon>Streptophyta</taxon>
        <taxon>Embryophyta</taxon>
        <taxon>Tracheophyta</taxon>
        <taxon>Spermatophyta</taxon>
        <taxon>Magnoliopsida</taxon>
        <taxon>eudicotyledons</taxon>
        <taxon>Gunneridae</taxon>
        <taxon>Pentapetalae</taxon>
        <taxon>asterids</taxon>
        <taxon>lamiids</taxon>
        <taxon>Lamiales</taxon>
        <taxon>Bignoniaceae</taxon>
        <taxon>Crescentiina</taxon>
        <taxon>Tabebuia alliance</taxon>
        <taxon>Handroanthus</taxon>
    </lineage>
</organism>
<sequence length="76" mass="8983">MQWAALAFPKLKHVSLVLKFLSTRIGTVLLCGRACLDWKWPFVQKFFELSIKKREAILQKWSRGTFLLPLRTIFFL</sequence>
<gene>
    <name evidence="5" type="ORF">CDL12_30218</name>
</gene>
<evidence type="ECO:0000313" key="6">
    <source>
        <dbReference type="Proteomes" id="UP000231279"/>
    </source>
</evidence>
<keyword evidence="6" id="KW-1185">Reference proteome</keyword>
<dbReference type="PANTHER" id="PTHR46056">
    <property type="entry name" value="LONG-CHAIN-ALCOHOL OXIDASE"/>
    <property type="match status" value="1"/>
</dbReference>
<dbReference type="EMBL" id="NKXS01010221">
    <property type="protein sequence ID" value="PIM97313.1"/>
    <property type="molecule type" value="Genomic_DNA"/>
</dbReference>
<name>A0A2G9FW87_9LAMI</name>
<dbReference type="EC" id="1.1.3.20" evidence="5"/>
<keyword evidence="4 5" id="KW-0560">Oxidoreductase</keyword>
<reference evidence="6" key="1">
    <citation type="journal article" date="2018" name="Gigascience">
        <title>Genome assembly of the Pink Ipe (Handroanthus impetiginosus, Bignoniaceae), a highly valued, ecologically keystone Neotropical timber forest tree.</title>
        <authorList>
            <person name="Silva-Junior O.B."/>
            <person name="Grattapaglia D."/>
            <person name="Novaes E."/>
            <person name="Collevatti R.G."/>
        </authorList>
    </citation>
    <scope>NUCLEOTIDE SEQUENCE [LARGE SCALE GENOMIC DNA]</scope>
    <source>
        <strain evidence="6">cv. UFG-1</strain>
    </source>
</reference>
<keyword evidence="3" id="KW-0274">FAD</keyword>
<comment type="caution">
    <text evidence="5">The sequence shown here is derived from an EMBL/GenBank/DDBJ whole genome shotgun (WGS) entry which is preliminary data.</text>
</comment>
<dbReference type="Proteomes" id="UP000231279">
    <property type="component" value="Unassembled WGS sequence"/>
</dbReference>
<dbReference type="STRING" id="429701.A0A2G9FW87"/>
<keyword evidence="2" id="KW-0285">Flavoprotein</keyword>
<proteinExistence type="inferred from homology"/>
<protein>
    <submittedName>
        <fullName evidence="5">Long-chain-alcohol oxidase</fullName>
        <ecNumber evidence="5">1.1.3.20</ecNumber>
    </submittedName>
</protein>
<evidence type="ECO:0000256" key="4">
    <source>
        <dbReference type="ARBA" id="ARBA00023002"/>
    </source>
</evidence>
<evidence type="ECO:0000256" key="1">
    <source>
        <dbReference type="ARBA" id="ARBA00010790"/>
    </source>
</evidence>
<accession>A0A2G9FW87</accession>